<dbReference type="Proteomes" id="UP000028782">
    <property type="component" value="Chromosome"/>
</dbReference>
<evidence type="ECO:0000256" key="7">
    <source>
        <dbReference type="ARBA" id="ARBA00022729"/>
    </source>
</evidence>
<dbReference type="SUPFAM" id="SSF50494">
    <property type="entry name" value="Trypsin-like serine proteases"/>
    <property type="match status" value="1"/>
</dbReference>
<evidence type="ECO:0000256" key="4">
    <source>
        <dbReference type="ARBA" id="ARBA00013035"/>
    </source>
</evidence>
<dbReference type="SMART" id="SM00228">
    <property type="entry name" value="PDZ"/>
    <property type="match status" value="2"/>
</dbReference>
<evidence type="ECO:0000256" key="1">
    <source>
        <dbReference type="ARBA" id="ARBA00001772"/>
    </source>
</evidence>
<evidence type="ECO:0000256" key="14">
    <source>
        <dbReference type="PIRSR" id="PIRSR611782-1"/>
    </source>
</evidence>
<dbReference type="Gene3D" id="2.30.42.10">
    <property type="match status" value="2"/>
</dbReference>
<keyword evidence="12" id="KW-0346">Stress response</keyword>
<keyword evidence="9" id="KW-0574">Periplasm</keyword>
<feature type="domain" description="PDZ" evidence="18">
    <location>
        <begin position="431"/>
        <end position="520"/>
    </location>
</feature>
<evidence type="ECO:0000256" key="5">
    <source>
        <dbReference type="ARBA" id="ARBA00013958"/>
    </source>
</evidence>
<keyword evidence="17" id="KW-0812">Transmembrane</keyword>
<comment type="catalytic activity">
    <reaction evidence="1">
        <text>Acts on substrates that are at least partially unfolded. The cleavage site P1 residue is normally between a pair of hydrophobic residues, such as Val-|-Val.</text>
        <dbReference type="EC" id="3.4.21.107"/>
    </reaction>
</comment>
<dbReference type="NCBIfam" id="TIGR02037">
    <property type="entry name" value="degP_htrA_DO"/>
    <property type="match status" value="1"/>
</dbReference>
<sequence>MVKLPFNDTDPVLFFERMTMNTILSTPRRLVMALVAAGAIGALGATGAGLVGTRSAAQATESAVAVQPAAPNLPAVNAPNFADITARNGAAVVNISVVGSSRAMSDDEGDQASERQPQGPGISPDDPFFEFFRQFGIPGMPGGQGMGPRAQQPDTPMRGQGSGFIVSSDGVILTNAHVVRGAKEVTVKLNDRREFRAKVLGADPKTDVAVLKIDASGLPTVKLGQTSQLRVGDWVLAIGSPFGFENSVTAGVVSAKGRSLPDDSFVPFLQTDVAINPGNSGGPLFNAQGEVVGINSQIYTRSGGYQGVSFAIPIELATRVQQQIQTTGKAQHAKLGVSVQEVNQAFADSFKLDKPEGALVASVEKNGPAAKAGLEPGDVVRKVDGKPVVGSGDLPAFIGQALPGQKVTLEVWRKGESKTLSATLGDASDKAVKVAKSSPDGDKGKLGLALRPLQPEEKQQIGVDSGLLVAQASGPAAAAGISQGDVLLSINGAPAGNVDEVRAAVAKADKTVAVLIWRDGNKIFVPVRLG</sequence>
<dbReference type="AlphaFoldDB" id="A0A076PW13"/>
<dbReference type="GO" id="GO:0006508">
    <property type="term" value="P:proteolysis"/>
    <property type="evidence" value="ECO:0007669"/>
    <property type="project" value="UniProtKB-KW"/>
</dbReference>
<feature type="active site" description="Charge relay system" evidence="14">
    <location>
        <position position="280"/>
    </location>
</feature>
<evidence type="ECO:0000256" key="11">
    <source>
        <dbReference type="ARBA" id="ARBA00022825"/>
    </source>
</evidence>
<proteinExistence type="inferred from homology"/>
<name>A0A076PW13_COMTE</name>
<evidence type="ECO:0000256" key="15">
    <source>
        <dbReference type="PIRSR" id="PIRSR611782-2"/>
    </source>
</evidence>
<evidence type="ECO:0000256" key="9">
    <source>
        <dbReference type="ARBA" id="ARBA00022764"/>
    </source>
</evidence>
<dbReference type="KEGG" id="ctes:O987_24120"/>
<keyword evidence="10" id="KW-0378">Hydrolase</keyword>
<keyword evidence="6" id="KW-0645">Protease</keyword>
<evidence type="ECO:0000256" key="10">
    <source>
        <dbReference type="ARBA" id="ARBA00022801"/>
    </source>
</evidence>
<dbReference type="Pfam" id="PF13180">
    <property type="entry name" value="PDZ_2"/>
    <property type="match status" value="1"/>
</dbReference>
<evidence type="ECO:0000256" key="12">
    <source>
        <dbReference type="ARBA" id="ARBA00023016"/>
    </source>
</evidence>
<evidence type="ECO:0000313" key="19">
    <source>
        <dbReference type="EMBL" id="AIJ48901.1"/>
    </source>
</evidence>
<dbReference type="InterPro" id="IPR009003">
    <property type="entry name" value="Peptidase_S1_PA"/>
</dbReference>
<dbReference type="InterPro" id="IPR001478">
    <property type="entry name" value="PDZ"/>
</dbReference>
<dbReference type="FunFam" id="2.40.10.120:FF:000007">
    <property type="entry name" value="Periplasmic serine endoprotease DegP-like"/>
    <property type="match status" value="1"/>
</dbReference>
<dbReference type="PRINTS" id="PR00834">
    <property type="entry name" value="PROTEASES2C"/>
</dbReference>
<keyword evidence="8" id="KW-0677">Repeat</keyword>
<keyword evidence="17" id="KW-0472">Membrane</keyword>
<dbReference type="PANTHER" id="PTHR22939:SF130">
    <property type="entry name" value="PERIPLASMIC SERINE ENDOPROTEASE DEGP-LIKE-RELATED"/>
    <property type="match status" value="1"/>
</dbReference>
<accession>A0A076PW13</accession>
<organism evidence="19 20">
    <name type="scientific">Comamonas testosteroni TK102</name>
    <dbReference type="NCBI Taxonomy" id="1392005"/>
    <lineage>
        <taxon>Bacteria</taxon>
        <taxon>Pseudomonadati</taxon>
        <taxon>Pseudomonadota</taxon>
        <taxon>Betaproteobacteria</taxon>
        <taxon>Burkholderiales</taxon>
        <taxon>Comamonadaceae</taxon>
        <taxon>Comamonas</taxon>
    </lineage>
</organism>
<dbReference type="PANTHER" id="PTHR22939">
    <property type="entry name" value="SERINE PROTEASE FAMILY S1C HTRA-RELATED"/>
    <property type="match status" value="1"/>
</dbReference>
<feature type="region of interest" description="Disordered" evidence="16">
    <location>
        <begin position="103"/>
        <end position="125"/>
    </location>
</feature>
<dbReference type="Pfam" id="PF13365">
    <property type="entry name" value="Trypsin_2"/>
    <property type="match status" value="1"/>
</dbReference>
<dbReference type="InterPro" id="IPR036034">
    <property type="entry name" value="PDZ_sf"/>
</dbReference>
<dbReference type="InterPro" id="IPR041489">
    <property type="entry name" value="PDZ_6"/>
</dbReference>
<feature type="domain" description="PDZ" evidence="18">
    <location>
        <begin position="319"/>
        <end position="415"/>
    </location>
</feature>
<evidence type="ECO:0000256" key="3">
    <source>
        <dbReference type="ARBA" id="ARBA00010541"/>
    </source>
</evidence>
<feature type="active site" description="Charge relay system" evidence="14">
    <location>
        <position position="207"/>
    </location>
</feature>
<feature type="binding site" evidence="15">
    <location>
        <begin position="278"/>
        <end position="280"/>
    </location>
    <ligand>
        <name>substrate</name>
    </ligand>
</feature>
<evidence type="ECO:0000256" key="6">
    <source>
        <dbReference type="ARBA" id="ARBA00022670"/>
    </source>
</evidence>
<dbReference type="EC" id="3.4.21.107" evidence="4"/>
<dbReference type="CDD" id="cd10839">
    <property type="entry name" value="cpPDZ1_DegP-like"/>
    <property type="match status" value="1"/>
</dbReference>
<gene>
    <name evidence="19" type="ORF">O987_24120</name>
</gene>
<dbReference type="SUPFAM" id="SSF50156">
    <property type="entry name" value="PDZ domain-like"/>
    <property type="match status" value="2"/>
</dbReference>
<feature type="transmembrane region" description="Helical" evidence="17">
    <location>
        <begin position="30"/>
        <end position="52"/>
    </location>
</feature>
<evidence type="ECO:0000256" key="16">
    <source>
        <dbReference type="SAM" id="MobiDB-lite"/>
    </source>
</evidence>
<comment type="subcellular location">
    <subcellularLocation>
        <location evidence="2">Periplasm</location>
    </subcellularLocation>
</comment>
<dbReference type="GO" id="GO:0042597">
    <property type="term" value="C:periplasmic space"/>
    <property type="evidence" value="ECO:0007669"/>
    <property type="project" value="UniProtKB-SubCell"/>
</dbReference>
<evidence type="ECO:0000256" key="2">
    <source>
        <dbReference type="ARBA" id="ARBA00004418"/>
    </source>
</evidence>
<feature type="binding site" evidence="15">
    <location>
        <position position="207"/>
    </location>
    <ligand>
        <name>substrate</name>
    </ligand>
</feature>
<evidence type="ECO:0000256" key="8">
    <source>
        <dbReference type="ARBA" id="ARBA00022737"/>
    </source>
</evidence>
<dbReference type="InterPro" id="IPR001940">
    <property type="entry name" value="Peptidase_S1C"/>
</dbReference>
<reference evidence="19 20" key="1">
    <citation type="journal article" date="2014" name="Genome Announc.">
        <title>Complete Genome Sequence of Polychlorinated Biphenyl Degrader Comamonas testosteroni TK102 (NBRC 109938).</title>
        <authorList>
            <person name="Fukuda K."/>
            <person name="Hosoyama A."/>
            <person name="Tsuchikane K."/>
            <person name="Ohji S."/>
            <person name="Yamazoe A."/>
            <person name="Fujita N."/>
            <person name="Shintani M."/>
            <person name="Kimbara K."/>
        </authorList>
    </citation>
    <scope>NUCLEOTIDE SEQUENCE [LARGE SCALE GENOMIC DNA]</scope>
    <source>
        <strain evidence="19">TK102</strain>
    </source>
</reference>
<dbReference type="GO" id="GO:0004252">
    <property type="term" value="F:serine-type endopeptidase activity"/>
    <property type="evidence" value="ECO:0007669"/>
    <property type="project" value="InterPro"/>
</dbReference>
<evidence type="ECO:0000256" key="17">
    <source>
        <dbReference type="SAM" id="Phobius"/>
    </source>
</evidence>
<evidence type="ECO:0000259" key="18">
    <source>
        <dbReference type="PROSITE" id="PS50106"/>
    </source>
</evidence>
<dbReference type="Pfam" id="PF17820">
    <property type="entry name" value="PDZ_6"/>
    <property type="match status" value="1"/>
</dbReference>
<comment type="similarity">
    <text evidence="3">Belongs to the peptidase S1C family.</text>
</comment>
<feature type="binding site" evidence="15">
    <location>
        <position position="177"/>
    </location>
    <ligand>
        <name>substrate</name>
    </ligand>
</feature>
<protein>
    <recommendedName>
        <fullName evidence="5">Probable periplasmic serine endoprotease DegP-like</fullName>
        <ecNumber evidence="4">3.4.21.107</ecNumber>
    </recommendedName>
    <alternativeName>
        <fullName evidence="13">Protease Do</fullName>
    </alternativeName>
</protein>
<keyword evidence="7" id="KW-0732">Signal</keyword>
<dbReference type="HOGENOM" id="CLU_020120_1_0_4"/>
<evidence type="ECO:0000313" key="20">
    <source>
        <dbReference type="Proteomes" id="UP000028782"/>
    </source>
</evidence>
<dbReference type="Gene3D" id="2.40.10.120">
    <property type="match status" value="1"/>
</dbReference>
<keyword evidence="17" id="KW-1133">Transmembrane helix</keyword>
<keyword evidence="11" id="KW-0720">Serine protease</keyword>
<dbReference type="InterPro" id="IPR011782">
    <property type="entry name" value="Pept_S1C_Do"/>
</dbReference>
<dbReference type="PROSITE" id="PS50106">
    <property type="entry name" value="PDZ"/>
    <property type="match status" value="2"/>
</dbReference>
<evidence type="ECO:0000256" key="13">
    <source>
        <dbReference type="ARBA" id="ARBA00032850"/>
    </source>
</evidence>
<feature type="active site" description="Charge relay system" evidence="14">
    <location>
        <position position="177"/>
    </location>
</feature>
<dbReference type="EMBL" id="CP006704">
    <property type="protein sequence ID" value="AIJ48901.1"/>
    <property type="molecule type" value="Genomic_DNA"/>
</dbReference>